<reference evidence="2 3" key="1">
    <citation type="submission" date="2019-03" db="EMBL/GenBank/DDBJ databases">
        <authorList>
            <person name="Kim M.K.M."/>
        </authorList>
    </citation>
    <scope>NUCLEOTIDE SEQUENCE [LARGE SCALE GENOMIC DNA]</scope>
    <source>
        <strain evidence="2 3">17J68-12</strain>
    </source>
</reference>
<dbReference type="Proteomes" id="UP000295334">
    <property type="component" value="Unassembled WGS sequence"/>
</dbReference>
<sequence>MSLTVRLLSLLSLFPLLAGAQDTAAVDARLKFLYFPQAPARAWTVGVGVSATTMPYEITEELHYRIPALEVQALRKIGADFSLFGRASLQAVQNYVSLGPRWSRRLTKRTSLSLGDDVAFWFGAVNVQGFRTKATGVQNFPNATVGIRMKKQVLLSLRAEQVMTLDVSPRAGDIKIYDNYKLFSGAAFTVMLEQPFYGRNKRMALGFRALYTSFFWQTWTAFSTFDRNFFYPQLIACLIL</sequence>
<dbReference type="AlphaFoldDB" id="A0A4R1B714"/>
<feature type="chain" id="PRO_5020482782" description="Outer membrane protein beta-barrel domain-containing protein" evidence="1">
    <location>
        <begin position="21"/>
        <end position="240"/>
    </location>
</feature>
<evidence type="ECO:0000313" key="3">
    <source>
        <dbReference type="Proteomes" id="UP000295334"/>
    </source>
</evidence>
<organism evidence="2 3">
    <name type="scientific">Flaviaesturariibacter flavus</name>
    <dbReference type="NCBI Taxonomy" id="2502780"/>
    <lineage>
        <taxon>Bacteria</taxon>
        <taxon>Pseudomonadati</taxon>
        <taxon>Bacteroidota</taxon>
        <taxon>Chitinophagia</taxon>
        <taxon>Chitinophagales</taxon>
        <taxon>Chitinophagaceae</taxon>
        <taxon>Flaviaestuariibacter</taxon>
    </lineage>
</organism>
<dbReference type="RefSeq" id="WP_131450374.1">
    <property type="nucleotide sequence ID" value="NZ_SJZI01000050.1"/>
</dbReference>
<dbReference type="EMBL" id="SJZI01000050">
    <property type="protein sequence ID" value="TCJ12617.1"/>
    <property type="molecule type" value="Genomic_DNA"/>
</dbReference>
<accession>A0A4R1B714</accession>
<evidence type="ECO:0000256" key="1">
    <source>
        <dbReference type="SAM" id="SignalP"/>
    </source>
</evidence>
<keyword evidence="1" id="KW-0732">Signal</keyword>
<name>A0A4R1B714_9BACT</name>
<gene>
    <name evidence="2" type="ORF">EPD60_15230</name>
</gene>
<evidence type="ECO:0008006" key="4">
    <source>
        <dbReference type="Google" id="ProtNLM"/>
    </source>
</evidence>
<dbReference type="OrthoDB" id="935551at2"/>
<evidence type="ECO:0000313" key="2">
    <source>
        <dbReference type="EMBL" id="TCJ12617.1"/>
    </source>
</evidence>
<comment type="caution">
    <text evidence="2">The sequence shown here is derived from an EMBL/GenBank/DDBJ whole genome shotgun (WGS) entry which is preliminary data.</text>
</comment>
<feature type="signal peptide" evidence="1">
    <location>
        <begin position="1"/>
        <end position="20"/>
    </location>
</feature>
<keyword evidence="3" id="KW-1185">Reference proteome</keyword>
<protein>
    <recommendedName>
        <fullName evidence="4">Outer membrane protein beta-barrel domain-containing protein</fullName>
    </recommendedName>
</protein>
<proteinExistence type="predicted"/>